<dbReference type="AlphaFoldDB" id="A0A8J3KUD5"/>
<organism evidence="2 3">
    <name type="scientific">Catellatospora coxensis</name>
    <dbReference type="NCBI Taxonomy" id="310354"/>
    <lineage>
        <taxon>Bacteria</taxon>
        <taxon>Bacillati</taxon>
        <taxon>Actinomycetota</taxon>
        <taxon>Actinomycetes</taxon>
        <taxon>Micromonosporales</taxon>
        <taxon>Micromonosporaceae</taxon>
        <taxon>Catellatospora</taxon>
    </lineage>
</organism>
<comment type="caution">
    <text evidence="2">The sequence shown here is derived from an EMBL/GenBank/DDBJ whole genome shotgun (WGS) entry which is preliminary data.</text>
</comment>
<dbReference type="Proteomes" id="UP000630887">
    <property type="component" value="Unassembled WGS sequence"/>
</dbReference>
<dbReference type="RefSeq" id="WP_203692779.1">
    <property type="nucleotide sequence ID" value="NZ_BAAALC010000028.1"/>
</dbReference>
<reference evidence="2 3" key="1">
    <citation type="submission" date="2021-01" db="EMBL/GenBank/DDBJ databases">
        <title>Whole genome shotgun sequence of Catellatospora coxensis NBRC 107359.</title>
        <authorList>
            <person name="Komaki H."/>
            <person name="Tamura T."/>
        </authorList>
    </citation>
    <scope>NUCLEOTIDE SEQUENCE [LARGE SCALE GENOMIC DNA]</scope>
    <source>
        <strain evidence="2 3">NBRC 107359</strain>
    </source>
</reference>
<evidence type="ECO:0000313" key="2">
    <source>
        <dbReference type="EMBL" id="GIG06397.1"/>
    </source>
</evidence>
<protein>
    <submittedName>
        <fullName evidence="2">Uncharacterized protein</fullName>
    </submittedName>
</protein>
<evidence type="ECO:0000256" key="1">
    <source>
        <dbReference type="SAM" id="MobiDB-lite"/>
    </source>
</evidence>
<proteinExistence type="predicted"/>
<gene>
    <name evidence="2" type="ORF">Cco03nite_30970</name>
</gene>
<sequence>MPIQPKDTALSAALRLDYTGPRRPGAGDSTGDAAVRPLTPSPATDDGIGAAVLRSLACSPEPLTACVVILGPTGTTTGAYRVDAAGSLHLVHAQPPPLAHLDADVAVLLGGPATDSPGDYRALAVAAGVVSAHLATLLGGSLHHVTCDDETIAWPLATAHAPMTHLTTVTAKEAP</sequence>
<dbReference type="EMBL" id="BONI01000023">
    <property type="protein sequence ID" value="GIG06397.1"/>
    <property type="molecule type" value="Genomic_DNA"/>
</dbReference>
<evidence type="ECO:0000313" key="3">
    <source>
        <dbReference type="Proteomes" id="UP000630887"/>
    </source>
</evidence>
<keyword evidence="3" id="KW-1185">Reference proteome</keyword>
<accession>A0A8J3KUD5</accession>
<feature type="region of interest" description="Disordered" evidence="1">
    <location>
        <begin position="18"/>
        <end position="44"/>
    </location>
</feature>
<name>A0A8J3KUD5_9ACTN</name>